<dbReference type="PANTHER" id="PTHR22593:SF8">
    <property type="entry name" value="FHA DOMAIN-CONTAINING PROTEIN PS1"/>
    <property type="match status" value="1"/>
</dbReference>
<sequence length="365" mass="41038">MVASPDKENQRPLKFLQQASKNQVKFKQEMVLEECKGERVPLQSLLANFSGNSISVPSDATRSDISVNCSQIMRKSNLAGDGRRRWTMVADTASLVDKESRKSLQLLQGLKGTHLVIPKMVIRELDCLKRRGSLFRRKTEASMLLEWIEECMVRTPWWIHVQSSVEEGRHIAPTPPASPPSRFSQGSEGFPCGSGSSVPFPAHGSLLEIVSPTAEDHILEYALSYRKMNRDGQLILLSNDVTLKIKAMAEVPYFASNSPSFCPRILTHLKMKMCLFQGLVCETAKEFRDSLVNPFSERFLWADSSPRGLTWSVSDDLVLKDRYYRSPSKKSSKGEGAKGLKLILLHNSQYGQISQSEQVSLFRNK</sequence>
<dbReference type="EMBL" id="JAPFFJ010000002">
    <property type="protein sequence ID" value="KAJ6433582.1"/>
    <property type="molecule type" value="Genomic_DNA"/>
</dbReference>
<feature type="domain" description="PIN" evidence="1">
    <location>
        <begin position="89"/>
        <end position="250"/>
    </location>
</feature>
<name>A0AAD6L3T8_9ROSI</name>
<evidence type="ECO:0000313" key="3">
    <source>
        <dbReference type="Proteomes" id="UP001162972"/>
    </source>
</evidence>
<evidence type="ECO:0000313" key="2">
    <source>
        <dbReference type="EMBL" id="KAJ6433582.1"/>
    </source>
</evidence>
<protein>
    <recommendedName>
        <fullName evidence="1">PIN domain-containing protein</fullName>
    </recommendedName>
</protein>
<dbReference type="PANTHER" id="PTHR22593">
    <property type="entry name" value="TRANSMEMBRANE PROTEIN 18"/>
    <property type="match status" value="1"/>
</dbReference>
<dbReference type="Proteomes" id="UP001162972">
    <property type="component" value="Chromosome 13"/>
</dbReference>
<dbReference type="Pfam" id="PF13638">
    <property type="entry name" value="PIN_4"/>
    <property type="match status" value="1"/>
</dbReference>
<dbReference type="InterPro" id="IPR002716">
    <property type="entry name" value="PIN_dom"/>
</dbReference>
<dbReference type="AlphaFoldDB" id="A0AAD6L3T8"/>
<reference evidence="2 3" key="1">
    <citation type="journal article" date="2023" name="Int. J. Mol. Sci.">
        <title>De Novo Assembly and Annotation of 11 Diverse Shrub Willow (Salix) Genomes Reveals Novel Gene Organization in Sex-Linked Regions.</title>
        <authorList>
            <person name="Hyden B."/>
            <person name="Feng K."/>
            <person name="Yates T.B."/>
            <person name="Jawdy S."/>
            <person name="Cereghino C."/>
            <person name="Smart L.B."/>
            <person name="Muchero W."/>
        </authorList>
    </citation>
    <scope>NUCLEOTIDE SEQUENCE [LARGE SCALE GENOMIC DNA]</scope>
    <source>
        <tissue evidence="2">Shoot tip</tissue>
    </source>
</reference>
<keyword evidence="3" id="KW-1185">Reference proteome</keyword>
<dbReference type="Gene3D" id="3.40.50.1010">
    <property type="entry name" value="5'-nuclease"/>
    <property type="match status" value="1"/>
</dbReference>
<organism evidence="2 3">
    <name type="scientific">Salix udensis</name>
    <dbReference type="NCBI Taxonomy" id="889485"/>
    <lineage>
        <taxon>Eukaryota</taxon>
        <taxon>Viridiplantae</taxon>
        <taxon>Streptophyta</taxon>
        <taxon>Embryophyta</taxon>
        <taxon>Tracheophyta</taxon>
        <taxon>Spermatophyta</taxon>
        <taxon>Magnoliopsida</taxon>
        <taxon>eudicotyledons</taxon>
        <taxon>Gunneridae</taxon>
        <taxon>Pentapetalae</taxon>
        <taxon>rosids</taxon>
        <taxon>fabids</taxon>
        <taxon>Malpighiales</taxon>
        <taxon>Salicaceae</taxon>
        <taxon>Saliceae</taxon>
        <taxon>Salix</taxon>
    </lineage>
</organism>
<dbReference type="GO" id="GO:0031965">
    <property type="term" value="C:nuclear membrane"/>
    <property type="evidence" value="ECO:0007669"/>
    <property type="project" value="TreeGrafter"/>
</dbReference>
<evidence type="ECO:0000259" key="1">
    <source>
        <dbReference type="Pfam" id="PF13638"/>
    </source>
</evidence>
<comment type="caution">
    <text evidence="2">The sequence shown here is derived from an EMBL/GenBank/DDBJ whole genome shotgun (WGS) entry which is preliminary data.</text>
</comment>
<proteinExistence type="predicted"/>
<accession>A0AAD6L3T8</accession>
<gene>
    <name evidence="2" type="ORF">OIU84_017303</name>
</gene>